<comment type="subcellular location">
    <subcellularLocation>
        <location evidence="1">Secreted</location>
    </subcellularLocation>
</comment>
<name>A0AAV2I8Z6_LYMST</name>
<gene>
    <name evidence="5" type="ORF">GSLYS_00014581001</name>
</gene>
<dbReference type="Proteomes" id="UP001497497">
    <property type="component" value="Unassembled WGS sequence"/>
</dbReference>
<proteinExistence type="inferred from homology"/>
<evidence type="ECO:0000313" key="5">
    <source>
        <dbReference type="EMBL" id="CAL1540932.1"/>
    </source>
</evidence>
<dbReference type="EMBL" id="CAXITT010000407">
    <property type="protein sequence ID" value="CAL1540932.1"/>
    <property type="molecule type" value="Genomic_DNA"/>
</dbReference>
<dbReference type="GO" id="GO:0031012">
    <property type="term" value="C:extracellular matrix"/>
    <property type="evidence" value="ECO:0007669"/>
    <property type="project" value="TreeGrafter"/>
</dbReference>
<dbReference type="Pfam" id="PF14704">
    <property type="entry name" value="DERM"/>
    <property type="match status" value="1"/>
</dbReference>
<evidence type="ECO:0000313" key="6">
    <source>
        <dbReference type="Proteomes" id="UP001497497"/>
    </source>
</evidence>
<comment type="similarity">
    <text evidence="2">Belongs to the dermatopontin family.</text>
</comment>
<keyword evidence="4" id="KW-1015">Disulfide bond</keyword>
<keyword evidence="6" id="KW-1185">Reference proteome</keyword>
<dbReference type="AlphaFoldDB" id="A0AAV2I8Z6"/>
<comment type="caution">
    <text evidence="5">The sequence shown here is derived from an EMBL/GenBank/DDBJ whole genome shotgun (WGS) entry which is preliminary data.</text>
</comment>
<evidence type="ECO:0000256" key="4">
    <source>
        <dbReference type="ARBA" id="ARBA00023157"/>
    </source>
</evidence>
<sequence length="117" mass="13255">MTQLGTEWTFECPPGTSLKMLLSAPVFQNHDRLWNFTCSATDAKIANATCEWSDYANDFNKLFNFQCPDDGIIKGIESTYNGYDRRYKFLCCSTTGYIAHACQFTPNINALGGFMNY</sequence>
<organism evidence="5 6">
    <name type="scientific">Lymnaea stagnalis</name>
    <name type="common">Great pond snail</name>
    <name type="synonym">Helix stagnalis</name>
    <dbReference type="NCBI Taxonomy" id="6523"/>
    <lineage>
        <taxon>Eukaryota</taxon>
        <taxon>Metazoa</taxon>
        <taxon>Spiralia</taxon>
        <taxon>Lophotrochozoa</taxon>
        <taxon>Mollusca</taxon>
        <taxon>Gastropoda</taxon>
        <taxon>Heterobranchia</taxon>
        <taxon>Euthyneura</taxon>
        <taxon>Panpulmonata</taxon>
        <taxon>Hygrophila</taxon>
        <taxon>Lymnaeoidea</taxon>
        <taxon>Lymnaeidae</taxon>
        <taxon>Lymnaea</taxon>
    </lineage>
</organism>
<evidence type="ECO:0000256" key="2">
    <source>
        <dbReference type="ARBA" id="ARBA00008712"/>
    </source>
</evidence>
<protein>
    <submittedName>
        <fullName evidence="5">Uncharacterized protein</fullName>
    </submittedName>
</protein>
<dbReference type="InterPro" id="IPR026645">
    <property type="entry name" value="Dermatopontin"/>
</dbReference>
<feature type="non-terminal residue" evidence="5">
    <location>
        <position position="117"/>
    </location>
</feature>
<evidence type="ECO:0000256" key="3">
    <source>
        <dbReference type="ARBA" id="ARBA00022525"/>
    </source>
</evidence>
<accession>A0AAV2I8Z6</accession>
<dbReference type="PANTHER" id="PTHR15040:SF1">
    <property type="entry name" value="DERMATOPONTIN-LIKE ISOFORM X1"/>
    <property type="match status" value="1"/>
</dbReference>
<keyword evidence="3" id="KW-0964">Secreted</keyword>
<evidence type="ECO:0000256" key="1">
    <source>
        <dbReference type="ARBA" id="ARBA00004613"/>
    </source>
</evidence>
<dbReference type="PANTHER" id="PTHR15040">
    <property type="entry name" value="DERMATOPONTIN-RELATED"/>
    <property type="match status" value="1"/>
</dbReference>
<dbReference type="GO" id="GO:0005615">
    <property type="term" value="C:extracellular space"/>
    <property type="evidence" value="ECO:0007669"/>
    <property type="project" value="TreeGrafter"/>
</dbReference>
<dbReference type="GO" id="GO:0030199">
    <property type="term" value="P:collagen fibril organization"/>
    <property type="evidence" value="ECO:0007669"/>
    <property type="project" value="TreeGrafter"/>
</dbReference>
<reference evidence="5 6" key="1">
    <citation type="submission" date="2024-04" db="EMBL/GenBank/DDBJ databases">
        <authorList>
            <consortium name="Genoscope - CEA"/>
            <person name="William W."/>
        </authorList>
    </citation>
    <scope>NUCLEOTIDE SEQUENCE [LARGE SCALE GENOMIC DNA]</scope>
</reference>